<dbReference type="Gene3D" id="3.40.50.150">
    <property type="entry name" value="Vaccinia Virus protein VP39"/>
    <property type="match status" value="1"/>
</dbReference>
<dbReference type="EMBL" id="SUMB01000004">
    <property type="protein sequence ID" value="TJZ54712.1"/>
    <property type="molecule type" value="Genomic_DNA"/>
</dbReference>
<comment type="similarity">
    <text evidence="2 6">Belongs to the UPF0677 family.</text>
</comment>
<gene>
    <name evidence="7" type="ORF">FCH28_15615</name>
</gene>
<evidence type="ECO:0000256" key="1">
    <source>
        <dbReference type="ARBA" id="ARBA00003907"/>
    </source>
</evidence>
<dbReference type="GO" id="GO:0008168">
    <property type="term" value="F:methyltransferase activity"/>
    <property type="evidence" value="ECO:0007669"/>
    <property type="project" value="UniProtKB-UniRule"/>
</dbReference>
<dbReference type="EC" id="2.1.1.-" evidence="6"/>
<organism evidence="7 8">
    <name type="scientific">Streptomyces piniterrae</name>
    <dbReference type="NCBI Taxonomy" id="2571125"/>
    <lineage>
        <taxon>Bacteria</taxon>
        <taxon>Bacillati</taxon>
        <taxon>Actinomycetota</taxon>
        <taxon>Actinomycetes</taxon>
        <taxon>Kitasatosporales</taxon>
        <taxon>Streptomycetaceae</taxon>
        <taxon>Streptomyces</taxon>
    </lineage>
</organism>
<dbReference type="InterPro" id="IPR007213">
    <property type="entry name" value="Ppm1/Ppm2/Tcmp"/>
</dbReference>
<keyword evidence="4 7" id="KW-0808">Transferase</keyword>
<dbReference type="AlphaFoldDB" id="A0A4U0NLM4"/>
<accession>A0A4U0NLM4</accession>
<evidence type="ECO:0000256" key="6">
    <source>
        <dbReference type="RuleBase" id="RU362030"/>
    </source>
</evidence>
<evidence type="ECO:0000313" key="8">
    <source>
        <dbReference type="Proteomes" id="UP000308697"/>
    </source>
</evidence>
<evidence type="ECO:0000256" key="4">
    <source>
        <dbReference type="ARBA" id="ARBA00022679"/>
    </source>
</evidence>
<dbReference type="SUPFAM" id="SSF53335">
    <property type="entry name" value="S-adenosyl-L-methionine-dependent methyltransferases"/>
    <property type="match status" value="1"/>
</dbReference>
<evidence type="ECO:0000256" key="5">
    <source>
        <dbReference type="ARBA" id="ARBA00022691"/>
    </source>
</evidence>
<name>A0A4U0NLM4_9ACTN</name>
<keyword evidence="8" id="KW-1185">Reference proteome</keyword>
<keyword evidence="3 6" id="KW-0489">Methyltransferase</keyword>
<evidence type="ECO:0000256" key="3">
    <source>
        <dbReference type="ARBA" id="ARBA00022603"/>
    </source>
</evidence>
<dbReference type="PANTHER" id="PTHR43619:SF2">
    <property type="entry name" value="S-ADENOSYL-L-METHIONINE-DEPENDENT METHYLTRANSFERASES SUPERFAMILY PROTEIN"/>
    <property type="match status" value="1"/>
</dbReference>
<dbReference type="OrthoDB" id="9806164at2"/>
<dbReference type="InterPro" id="IPR011610">
    <property type="entry name" value="SAM_mthyl_Trfase_ML2640-like"/>
</dbReference>
<dbReference type="NCBIfam" id="TIGR00027">
    <property type="entry name" value="mthyl_TIGR00027"/>
    <property type="match status" value="1"/>
</dbReference>
<dbReference type="Proteomes" id="UP000308697">
    <property type="component" value="Unassembled WGS sequence"/>
</dbReference>
<protein>
    <recommendedName>
        <fullName evidence="6">S-adenosyl-L-methionine-dependent methyltransferase</fullName>
        <ecNumber evidence="6">2.1.1.-</ecNumber>
    </recommendedName>
</protein>
<evidence type="ECO:0000256" key="2">
    <source>
        <dbReference type="ARBA" id="ARBA00008138"/>
    </source>
</evidence>
<proteinExistence type="inferred from homology"/>
<comment type="caution">
    <text evidence="7">The sequence shown here is derived from an EMBL/GenBank/DDBJ whole genome shotgun (WGS) entry which is preliminary data.</text>
</comment>
<comment type="function">
    <text evidence="1 6">Exhibits S-adenosyl-L-methionine-dependent methyltransferase activity.</text>
</comment>
<sequence>MAAIRAQEHSRPDRLFADPYAQHFLDASGDAIFAAGTQTAASTPELFTLMADQVAVRTRFLDDALTSAARAGTPQTVLLACGMDARAFRLDWPPATALFEVDFADTLAYRAAVLSAHDITATCRRTEVPTDLRENWPTALCAAGFDPNLPTAWLMEGILYALTSHAADLLLERVTANSAPGSTLALDHQEDSALLRSARAALSKELVDIWHGGPSEDLNSWLARYGWQPEVHALEEVTTTHGRPVPPPFDPQRPDTGRSWLAIGRLPS</sequence>
<reference evidence="7 8" key="1">
    <citation type="submission" date="2019-04" db="EMBL/GenBank/DDBJ databases">
        <title>Streptomyces piniterrae sp. nov., a heliquinomycin-producing actinomycete isolated from rhizosphere soil of Pinus yunnanensis.</title>
        <authorList>
            <person name="Zhuang X."/>
            <person name="Zhao J."/>
        </authorList>
    </citation>
    <scope>NUCLEOTIDE SEQUENCE [LARGE SCALE GENOMIC DNA]</scope>
    <source>
        <strain evidence="8">jys28</strain>
    </source>
</reference>
<dbReference type="Pfam" id="PF04072">
    <property type="entry name" value="LCM"/>
    <property type="match status" value="1"/>
</dbReference>
<dbReference type="GO" id="GO:0032259">
    <property type="term" value="P:methylation"/>
    <property type="evidence" value="ECO:0007669"/>
    <property type="project" value="UniProtKB-KW"/>
</dbReference>
<dbReference type="PANTHER" id="PTHR43619">
    <property type="entry name" value="S-ADENOSYL-L-METHIONINE-DEPENDENT METHYLTRANSFERASE YKTD-RELATED"/>
    <property type="match status" value="1"/>
</dbReference>
<dbReference type="InterPro" id="IPR029063">
    <property type="entry name" value="SAM-dependent_MTases_sf"/>
</dbReference>
<evidence type="ECO:0000313" key="7">
    <source>
        <dbReference type="EMBL" id="TJZ54712.1"/>
    </source>
</evidence>
<keyword evidence="5 6" id="KW-0949">S-adenosyl-L-methionine</keyword>